<dbReference type="AlphaFoldDB" id="A0AAP0FVQ6"/>
<reference evidence="2 3" key="1">
    <citation type="journal article" date="2022" name="Nat. Plants">
        <title>Genomes of leafy and leafless Platanthera orchids illuminate the evolution of mycoheterotrophy.</title>
        <authorList>
            <person name="Li M.H."/>
            <person name="Liu K.W."/>
            <person name="Li Z."/>
            <person name="Lu H.C."/>
            <person name="Ye Q.L."/>
            <person name="Zhang D."/>
            <person name="Wang J.Y."/>
            <person name="Li Y.F."/>
            <person name="Zhong Z.M."/>
            <person name="Liu X."/>
            <person name="Yu X."/>
            <person name="Liu D.K."/>
            <person name="Tu X.D."/>
            <person name="Liu B."/>
            <person name="Hao Y."/>
            <person name="Liao X.Y."/>
            <person name="Jiang Y.T."/>
            <person name="Sun W.H."/>
            <person name="Chen J."/>
            <person name="Chen Y.Q."/>
            <person name="Ai Y."/>
            <person name="Zhai J.W."/>
            <person name="Wu S.S."/>
            <person name="Zhou Z."/>
            <person name="Hsiao Y.Y."/>
            <person name="Wu W.L."/>
            <person name="Chen Y.Y."/>
            <person name="Lin Y.F."/>
            <person name="Hsu J.L."/>
            <person name="Li C.Y."/>
            <person name="Wang Z.W."/>
            <person name="Zhao X."/>
            <person name="Zhong W.Y."/>
            <person name="Ma X.K."/>
            <person name="Ma L."/>
            <person name="Huang J."/>
            <person name="Chen G.Z."/>
            <person name="Huang M.Z."/>
            <person name="Huang L."/>
            <person name="Peng D.H."/>
            <person name="Luo Y.B."/>
            <person name="Zou S.Q."/>
            <person name="Chen S.P."/>
            <person name="Lan S."/>
            <person name="Tsai W.C."/>
            <person name="Van de Peer Y."/>
            <person name="Liu Z.J."/>
        </authorList>
    </citation>
    <scope>NUCLEOTIDE SEQUENCE [LARGE SCALE GENOMIC DNA]</scope>
    <source>
        <strain evidence="2">Lor287</strain>
    </source>
</reference>
<evidence type="ECO:0000256" key="1">
    <source>
        <dbReference type="SAM" id="MobiDB-lite"/>
    </source>
</evidence>
<dbReference type="EMBL" id="JBBWWQ010000019">
    <property type="protein sequence ID" value="KAK8918468.1"/>
    <property type="molecule type" value="Genomic_DNA"/>
</dbReference>
<accession>A0AAP0FVQ6</accession>
<dbReference type="Proteomes" id="UP001418222">
    <property type="component" value="Unassembled WGS sequence"/>
</dbReference>
<proteinExistence type="predicted"/>
<comment type="caution">
    <text evidence="2">The sequence shown here is derived from an EMBL/GenBank/DDBJ whole genome shotgun (WGS) entry which is preliminary data.</text>
</comment>
<evidence type="ECO:0000313" key="2">
    <source>
        <dbReference type="EMBL" id="KAK8918468.1"/>
    </source>
</evidence>
<evidence type="ECO:0008006" key="4">
    <source>
        <dbReference type="Google" id="ProtNLM"/>
    </source>
</evidence>
<evidence type="ECO:0000313" key="3">
    <source>
        <dbReference type="Proteomes" id="UP001418222"/>
    </source>
</evidence>
<name>A0AAP0FVQ6_9ASPA</name>
<sequence length="191" mass="21180">MEKSLRKYHYLSFRQSENAGKNTRFCAARSSGRVDFRVLDHWREYAAARVLLERAERLGSLRGVAVCPLAPRISHLLFADDTLIFAQAERSVAVAISGMLDSFSKASGLAINLHKSRVVFSRATPEAVAEDITAILGVDQLVDRLFPADRASNFSSTAGEDDHIEPVISPPRPEKMLASRQSPRCAEERKP</sequence>
<keyword evidence="3" id="KW-1185">Reference proteome</keyword>
<gene>
    <name evidence="2" type="ORF">KSP39_PZI020941</name>
</gene>
<feature type="region of interest" description="Disordered" evidence="1">
    <location>
        <begin position="154"/>
        <end position="191"/>
    </location>
</feature>
<organism evidence="2 3">
    <name type="scientific">Platanthera zijinensis</name>
    <dbReference type="NCBI Taxonomy" id="2320716"/>
    <lineage>
        <taxon>Eukaryota</taxon>
        <taxon>Viridiplantae</taxon>
        <taxon>Streptophyta</taxon>
        <taxon>Embryophyta</taxon>
        <taxon>Tracheophyta</taxon>
        <taxon>Spermatophyta</taxon>
        <taxon>Magnoliopsida</taxon>
        <taxon>Liliopsida</taxon>
        <taxon>Asparagales</taxon>
        <taxon>Orchidaceae</taxon>
        <taxon>Orchidoideae</taxon>
        <taxon>Orchideae</taxon>
        <taxon>Orchidinae</taxon>
        <taxon>Platanthera</taxon>
    </lineage>
</organism>
<protein>
    <recommendedName>
        <fullName evidence="4">Reverse transcriptase domain-containing protein</fullName>
    </recommendedName>
</protein>